<proteinExistence type="inferred from homology"/>
<evidence type="ECO:0000313" key="13">
    <source>
        <dbReference type="Proteomes" id="UP000179264"/>
    </source>
</evidence>
<keyword evidence="3 9" id="KW-0819">tRNA processing</keyword>
<feature type="site" description="Interaction with tRNA" evidence="9">
    <location>
        <position position="361"/>
    </location>
</feature>
<dbReference type="InterPro" id="IPR046885">
    <property type="entry name" value="MnmA-like_C"/>
</dbReference>
<evidence type="ECO:0000259" key="10">
    <source>
        <dbReference type="Pfam" id="PF20258"/>
    </source>
</evidence>
<dbReference type="Pfam" id="PF20259">
    <property type="entry name" value="tRNA_Me_trans_M"/>
    <property type="match status" value="1"/>
</dbReference>
<dbReference type="InterPro" id="IPR014729">
    <property type="entry name" value="Rossmann-like_a/b/a_fold"/>
</dbReference>
<dbReference type="SUPFAM" id="SSF52402">
    <property type="entry name" value="Adenine nucleotide alpha hydrolases-like"/>
    <property type="match status" value="1"/>
</dbReference>
<accession>A0A1G2T787</accession>
<dbReference type="InterPro" id="IPR023382">
    <property type="entry name" value="MnmA-like_central_sf"/>
</dbReference>
<dbReference type="GO" id="GO:0103016">
    <property type="term" value="F:tRNA-uridine 2-sulfurtransferase activity"/>
    <property type="evidence" value="ECO:0007669"/>
    <property type="project" value="UniProtKB-EC"/>
</dbReference>
<dbReference type="GO" id="GO:0002143">
    <property type="term" value="P:tRNA wobble position uridine thiolation"/>
    <property type="evidence" value="ECO:0007669"/>
    <property type="project" value="TreeGrafter"/>
</dbReference>
<dbReference type="CDD" id="cd01998">
    <property type="entry name" value="MnmA_TRMU-like"/>
    <property type="match status" value="1"/>
</dbReference>
<evidence type="ECO:0000259" key="11">
    <source>
        <dbReference type="Pfam" id="PF20259"/>
    </source>
</evidence>
<keyword evidence="6 9" id="KW-0694">RNA-binding</keyword>
<sequence>MARIWNKHKQSNTPLKRKVFVGLSGGVDSSVALALLQKDGYDVTGVFLKVWQPDWMPCEWKEERRSAMRVCATLGVPFITLDCQKEYKKEVVDYMIREYGQGRVPNPDVFCNKYVKFGVFLSKALEMGADFIATGHYAQICQGASLTHELKESKDKEKDQSYFLYTLGQEELKHTLFPVGNMTKPEVRKLAEKFDLPTAHKKDSQGLCFIGKVDMKDFLSHYIQTKRGDVLNTSGEIVGHHNGAVLFAIGERHGFTITKKSPDDPRFFAVSKDIDKNTITVANKELGHPMSKWDTKEIIIKDLHLINLDDISSKLDKQLKTSVRIRYRQEKQSCLLTPECSKPNEYKVVFDIPQNAISVGQSAVFYDGGICLGGGVIEKIIN</sequence>
<keyword evidence="9" id="KW-0963">Cytoplasm</keyword>
<name>A0A1G2T787_9BACT</name>
<keyword evidence="7 9" id="KW-1015">Disulfide bond</keyword>
<feature type="active site" description="Cysteine persulfide intermediate" evidence="9">
    <location>
        <position position="208"/>
    </location>
</feature>
<comment type="caution">
    <text evidence="12">The sequence shown here is derived from an EMBL/GenBank/DDBJ whole genome shotgun (WGS) entry which is preliminary data.</text>
</comment>
<dbReference type="InterPro" id="IPR004506">
    <property type="entry name" value="MnmA-like"/>
</dbReference>
<dbReference type="FunFam" id="3.40.50.620:FF:000115">
    <property type="entry name" value="tRNA-specific 2-thiouridylase MnmA"/>
    <property type="match status" value="1"/>
</dbReference>
<dbReference type="HAMAP" id="MF_00144">
    <property type="entry name" value="tRNA_thiouridyl_MnmA"/>
    <property type="match status" value="1"/>
</dbReference>
<feature type="binding site" evidence="9">
    <location>
        <begin position="22"/>
        <end position="29"/>
    </location>
    <ligand>
        <name>ATP</name>
        <dbReference type="ChEBI" id="CHEBI:30616"/>
    </ligand>
</feature>
<feature type="site" description="Interaction with tRNA" evidence="9">
    <location>
        <position position="136"/>
    </location>
</feature>
<gene>
    <name evidence="9" type="primary">mnmA</name>
    <name evidence="12" type="ORF">A2W58_00015</name>
</gene>
<comment type="function">
    <text evidence="9">Catalyzes the 2-thiolation of uridine at the wobble position (U34) of tRNA, leading to the formation of s(2)U34.</text>
</comment>
<dbReference type="GO" id="GO:0005737">
    <property type="term" value="C:cytoplasm"/>
    <property type="evidence" value="ECO:0007669"/>
    <property type="project" value="UniProtKB-SubCell"/>
</dbReference>
<feature type="binding site" evidence="9">
    <location>
        <position position="135"/>
    </location>
    <ligand>
        <name>ATP</name>
        <dbReference type="ChEBI" id="CHEBI:30616"/>
    </ligand>
</feature>
<protein>
    <recommendedName>
        <fullName evidence="9">tRNA-specific 2-thiouridylase MnmA</fullName>
        <ecNumber evidence="9">2.8.1.13</ecNumber>
    </recommendedName>
</protein>
<feature type="region of interest" description="Interaction with tRNA" evidence="9">
    <location>
        <begin position="158"/>
        <end position="160"/>
    </location>
</feature>
<dbReference type="EC" id="2.8.1.13" evidence="9"/>
<dbReference type="Proteomes" id="UP000179264">
    <property type="component" value="Unassembled WGS sequence"/>
</dbReference>
<dbReference type="Gene3D" id="2.30.30.280">
    <property type="entry name" value="Adenine nucleotide alpha hydrolases-like domains"/>
    <property type="match status" value="1"/>
</dbReference>
<evidence type="ECO:0000256" key="6">
    <source>
        <dbReference type="ARBA" id="ARBA00022884"/>
    </source>
</evidence>
<feature type="active site" description="Nucleophile" evidence="9">
    <location>
        <position position="111"/>
    </location>
</feature>
<evidence type="ECO:0000256" key="7">
    <source>
        <dbReference type="ARBA" id="ARBA00023157"/>
    </source>
</evidence>
<keyword evidence="4 9" id="KW-0547">Nucleotide-binding</keyword>
<organism evidence="12 13">
    <name type="scientific">Candidatus Zambryskibacteria bacterium RIFCSPHIGHO2_02_38_10.5</name>
    <dbReference type="NCBI Taxonomy" id="1802742"/>
    <lineage>
        <taxon>Bacteria</taxon>
        <taxon>Candidatus Zambryskiibacteriota</taxon>
    </lineage>
</organism>
<dbReference type="Pfam" id="PF20258">
    <property type="entry name" value="tRNA_Me_trans_C"/>
    <property type="match status" value="1"/>
</dbReference>
<dbReference type="PANTHER" id="PTHR11933:SF5">
    <property type="entry name" value="MITOCHONDRIAL TRNA-SPECIFIC 2-THIOURIDYLASE 1"/>
    <property type="match status" value="1"/>
</dbReference>
<dbReference type="Gene3D" id="2.40.30.10">
    <property type="entry name" value="Translation factors"/>
    <property type="match status" value="1"/>
</dbReference>
<keyword evidence="5 9" id="KW-0067">ATP-binding</keyword>
<dbReference type="Pfam" id="PF03054">
    <property type="entry name" value="tRNA_Me_trans"/>
    <property type="match status" value="1"/>
</dbReference>
<feature type="domain" description="tRNA-specific 2-thiouridylase MnmA-like C-terminal" evidence="10">
    <location>
        <begin position="296"/>
        <end position="377"/>
    </location>
</feature>
<dbReference type="EMBL" id="MHVL01000032">
    <property type="protein sequence ID" value="OHA92888.1"/>
    <property type="molecule type" value="Genomic_DNA"/>
</dbReference>
<dbReference type="Gene3D" id="3.40.50.620">
    <property type="entry name" value="HUPs"/>
    <property type="match status" value="1"/>
</dbReference>
<comment type="similarity">
    <text evidence="9">Belongs to the MnmA/TRMU family.</text>
</comment>
<comment type="catalytic activity">
    <reaction evidence="8 9">
        <text>S-sulfanyl-L-cysteinyl-[protein] + uridine(34) in tRNA + AH2 + ATP = 2-thiouridine(34) in tRNA + L-cysteinyl-[protein] + A + AMP + diphosphate + H(+)</text>
        <dbReference type="Rhea" id="RHEA:47032"/>
        <dbReference type="Rhea" id="RHEA-COMP:10131"/>
        <dbReference type="Rhea" id="RHEA-COMP:11726"/>
        <dbReference type="Rhea" id="RHEA-COMP:11727"/>
        <dbReference type="Rhea" id="RHEA-COMP:11728"/>
        <dbReference type="ChEBI" id="CHEBI:13193"/>
        <dbReference type="ChEBI" id="CHEBI:15378"/>
        <dbReference type="ChEBI" id="CHEBI:17499"/>
        <dbReference type="ChEBI" id="CHEBI:29950"/>
        <dbReference type="ChEBI" id="CHEBI:30616"/>
        <dbReference type="ChEBI" id="CHEBI:33019"/>
        <dbReference type="ChEBI" id="CHEBI:61963"/>
        <dbReference type="ChEBI" id="CHEBI:65315"/>
        <dbReference type="ChEBI" id="CHEBI:87170"/>
        <dbReference type="ChEBI" id="CHEBI:456215"/>
        <dbReference type="EC" id="2.8.1.13"/>
    </reaction>
</comment>
<dbReference type="GO" id="GO:0000049">
    <property type="term" value="F:tRNA binding"/>
    <property type="evidence" value="ECO:0007669"/>
    <property type="project" value="UniProtKB-KW"/>
</dbReference>
<dbReference type="PANTHER" id="PTHR11933">
    <property type="entry name" value="TRNA 5-METHYLAMINOMETHYL-2-THIOURIDYLATE -METHYLTRANSFERASE"/>
    <property type="match status" value="1"/>
</dbReference>
<comment type="subcellular location">
    <subcellularLocation>
        <location evidence="9">Cytoplasm</location>
    </subcellularLocation>
</comment>
<reference evidence="12 13" key="1">
    <citation type="journal article" date="2016" name="Nat. Commun.">
        <title>Thousands of microbial genomes shed light on interconnected biogeochemical processes in an aquifer system.</title>
        <authorList>
            <person name="Anantharaman K."/>
            <person name="Brown C.T."/>
            <person name="Hug L.A."/>
            <person name="Sharon I."/>
            <person name="Castelle C.J."/>
            <person name="Probst A.J."/>
            <person name="Thomas B.C."/>
            <person name="Singh A."/>
            <person name="Wilkins M.J."/>
            <person name="Karaoz U."/>
            <person name="Brodie E.L."/>
            <person name="Williams K.H."/>
            <person name="Hubbard S.S."/>
            <person name="Banfield J.F."/>
        </authorList>
    </citation>
    <scope>NUCLEOTIDE SEQUENCE [LARGE SCALE GENOMIC DNA]</scope>
</reference>
<feature type="region of interest" description="Interaction with tRNA" evidence="9">
    <location>
        <begin position="326"/>
        <end position="327"/>
    </location>
</feature>
<evidence type="ECO:0000256" key="1">
    <source>
        <dbReference type="ARBA" id="ARBA00022555"/>
    </source>
</evidence>
<keyword evidence="2 9" id="KW-0808">Transferase</keyword>
<feature type="binding site" evidence="9">
    <location>
        <position position="48"/>
    </location>
    <ligand>
        <name>ATP</name>
        <dbReference type="ChEBI" id="CHEBI:30616"/>
    </ligand>
</feature>
<evidence type="ECO:0000256" key="4">
    <source>
        <dbReference type="ARBA" id="ARBA00022741"/>
    </source>
</evidence>
<feature type="region of interest" description="Interaction with target base in tRNA" evidence="9">
    <location>
        <begin position="106"/>
        <end position="108"/>
    </location>
</feature>
<dbReference type="GO" id="GO:0005524">
    <property type="term" value="F:ATP binding"/>
    <property type="evidence" value="ECO:0007669"/>
    <property type="project" value="UniProtKB-KW"/>
</dbReference>
<evidence type="ECO:0000256" key="5">
    <source>
        <dbReference type="ARBA" id="ARBA00022840"/>
    </source>
</evidence>
<evidence type="ECO:0000256" key="9">
    <source>
        <dbReference type="HAMAP-Rule" id="MF_00144"/>
    </source>
</evidence>
<feature type="disulfide bond" description="Alternate" evidence="9">
    <location>
        <begin position="111"/>
        <end position="208"/>
    </location>
</feature>
<evidence type="ECO:0000256" key="2">
    <source>
        <dbReference type="ARBA" id="ARBA00022679"/>
    </source>
</evidence>
<evidence type="ECO:0000256" key="8">
    <source>
        <dbReference type="ARBA" id="ARBA00051542"/>
    </source>
</evidence>
<dbReference type="InterPro" id="IPR046884">
    <property type="entry name" value="MnmA-like_central"/>
</dbReference>
<dbReference type="AlphaFoldDB" id="A0A1G2T787"/>
<dbReference type="NCBIfam" id="TIGR00420">
    <property type="entry name" value="trmU"/>
    <property type="match status" value="1"/>
</dbReference>
<feature type="domain" description="tRNA-specific 2-thiouridylase MnmA-like central" evidence="11">
    <location>
        <begin position="216"/>
        <end position="282"/>
    </location>
</feature>
<evidence type="ECO:0000313" key="12">
    <source>
        <dbReference type="EMBL" id="OHA92888.1"/>
    </source>
</evidence>
<keyword evidence="1 9" id="KW-0820">tRNA-binding</keyword>
<evidence type="ECO:0000256" key="3">
    <source>
        <dbReference type="ARBA" id="ARBA00022694"/>
    </source>
</evidence>
<dbReference type="NCBIfam" id="NF001138">
    <property type="entry name" value="PRK00143.1"/>
    <property type="match status" value="1"/>
</dbReference>